<organism evidence="7 8">
    <name type="scientific">Peribacillus simplex</name>
    <dbReference type="NCBI Taxonomy" id="1478"/>
    <lineage>
        <taxon>Bacteria</taxon>
        <taxon>Bacillati</taxon>
        <taxon>Bacillota</taxon>
        <taxon>Bacilli</taxon>
        <taxon>Bacillales</taxon>
        <taxon>Bacillaceae</taxon>
        <taxon>Peribacillus</taxon>
    </lineage>
</organism>
<evidence type="ECO:0000313" key="8">
    <source>
        <dbReference type="Proteomes" id="UP000182110"/>
    </source>
</evidence>
<keyword evidence="8" id="KW-1185">Reference proteome</keyword>
<dbReference type="AlphaFoldDB" id="A0AAN2PBS1"/>
<reference evidence="7 8" key="1">
    <citation type="journal article" date="2014" name="Genome Announc.">
        <title>Genome Sequence of Bacillus simplex Strain P558, Isolated from a Human Fecal Sample.</title>
        <authorList>
            <person name="Croce O."/>
            <person name="Hugon P."/>
            <person name="Lagier J.C."/>
            <person name="Bibi F."/>
            <person name="Robert C."/>
            <person name="Azhar E.I."/>
            <person name="Raoult D."/>
            <person name="Fournier P.E."/>
        </authorList>
    </citation>
    <scope>NUCLEOTIDE SEQUENCE [LARGE SCALE GENOMIC DNA]</scope>
    <source>
        <strain evidence="7 8">P558</strain>
    </source>
</reference>
<evidence type="ECO:0000313" key="7">
    <source>
        <dbReference type="EMBL" id="CEG24905.1"/>
    </source>
</evidence>
<evidence type="ECO:0000256" key="5">
    <source>
        <dbReference type="ARBA" id="ARBA00023136"/>
    </source>
</evidence>
<feature type="transmembrane region" description="Helical" evidence="6">
    <location>
        <begin position="21"/>
        <end position="43"/>
    </location>
</feature>
<dbReference type="GO" id="GO:0016020">
    <property type="term" value="C:membrane"/>
    <property type="evidence" value="ECO:0007669"/>
    <property type="project" value="UniProtKB-SubCell"/>
</dbReference>
<evidence type="ECO:0000256" key="2">
    <source>
        <dbReference type="ARBA" id="ARBA00010221"/>
    </source>
</evidence>
<dbReference type="InterPro" id="IPR010070">
    <property type="entry name" value="YjcZ-like"/>
</dbReference>
<evidence type="ECO:0000256" key="3">
    <source>
        <dbReference type="ARBA" id="ARBA00022692"/>
    </source>
</evidence>
<keyword evidence="3 6" id="KW-0812">Transmembrane</keyword>
<dbReference type="Proteomes" id="UP000182110">
    <property type="component" value="Unassembled WGS sequence"/>
</dbReference>
<sequence>MSGCKHDCDHDCDHGFGFGGGFAFIVVLFILLIIVGASCFGGVDQCCPAPVHGYSGFC</sequence>
<comment type="similarity">
    <text evidence="2">Belongs to the SscA family.</text>
</comment>
<keyword evidence="4 6" id="KW-1133">Transmembrane helix</keyword>
<evidence type="ECO:0000256" key="1">
    <source>
        <dbReference type="ARBA" id="ARBA00004167"/>
    </source>
</evidence>
<accession>A0AAN2PBS1</accession>
<dbReference type="EMBL" id="CCXW01000004">
    <property type="protein sequence ID" value="CEG24905.1"/>
    <property type="molecule type" value="Genomic_DNA"/>
</dbReference>
<evidence type="ECO:0000256" key="6">
    <source>
        <dbReference type="SAM" id="Phobius"/>
    </source>
</evidence>
<dbReference type="Pfam" id="PF09680">
    <property type="entry name" value="YjcZ_2"/>
    <property type="match status" value="1"/>
</dbReference>
<name>A0AAN2PBS1_9BACI</name>
<dbReference type="NCBIfam" id="TIGR01732">
    <property type="entry name" value="tiny_TM_bacill"/>
    <property type="match status" value="1"/>
</dbReference>
<evidence type="ECO:0008006" key="9">
    <source>
        <dbReference type="Google" id="ProtNLM"/>
    </source>
</evidence>
<protein>
    <recommendedName>
        <fullName evidence="9">YjcZ family sporulation protein</fullName>
    </recommendedName>
</protein>
<proteinExistence type="inferred from homology"/>
<comment type="subcellular location">
    <subcellularLocation>
        <location evidence="1">Membrane</location>
        <topology evidence="1">Single-pass membrane protein</topology>
    </subcellularLocation>
</comment>
<comment type="caution">
    <text evidence="7">The sequence shown here is derived from an EMBL/GenBank/DDBJ whole genome shotgun (WGS) entry which is preliminary data.</text>
</comment>
<gene>
    <name evidence="7" type="ORF">BN1180_05748</name>
</gene>
<keyword evidence="5 6" id="KW-0472">Membrane</keyword>
<evidence type="ECO:0000256" key="4">
    <source>
        <dbReference type="ARBA" id="ARBA00022989"/>
    </source>
</evidence>